<dbReference type="PROSITE" id="PS51462">
    <property type="entry name" value="NUDIX"/>
    <property type="match status" value="1"/>
</dbReference>
<dbReference type="InterPro" id="IPR003562">
    <property type="entry name" value="Mutator_MutX_prot"/>
</dbReference>
<evidence type="ECO:0000259" key="6">
    <source>
        <dbReference type="PROSITE" id="PS51462"/>
    </source>
</evidence>
<dbReference type="Pfam" id="PF00293">
    <property type="entry name" value="NUDIX"/>
    <property type="match status" value="1"/>
</dbReference>
<evidence type="ECO:0000256" key="4">
    <source>
        <dbReference type="ARBA" id="ARBA00022801"/>
    </source>
</evidence>
<dbReference type="PRINTS" id="PR01402">
    <property type="entry name" value="MUTATORMUTX"/>
</dbReference>
<comment type="caution">
    <text evidence="7">The sequence shown here is derived from an EMBL/GenBank/DDBJ whole genome shotgun (WGS) entry which is preliminary data.</text>
</comment>
<evidence type="ECO:0000256" key="1">
    <source>
        <dbReference type="ARBA" id="ARBA00001946"/>
    </source>
</evidence>
<keyword evidence="8" id="KW-1185">Reference proteome</keyword>
<feature type="domain" description="Nudix hydrolase" evidence="6">
    <location>
        <begin position="1"/>
        <end position="133"/>
    </location>
</feature>
<dbReference type="GO" id="GO:0008413">
    <property type="term" value="F:8-oxo-7,8-dihydroguanosine triphosphate pyrophosphatase activity"/>
    <property type="evidence" value="ECO:0007669"/>
    <property type="project" value="InterPro"/>
</dbReference>
<name>A0A1U7NIH9_9FIRM</name>
<evidence type="ECO:0000313" key="8">
    <source>
        <dbReference type="Proteomes" id="UP000186341"/>
    </source>
</evidence>
<dbReference type="GO" id="GO:0046872">
    <property type="term" value="F:metal ion binding"/>
    <property type="evidence" value="ECO:0007669"/>
    <property type="project" value="UniProtKB-KW"/>
</dbReference>
<dbReference type="GeneID" id="82201974"/>
<sequence length="159" mass="18677">MQNTTLGYIERNGCWLMLHRVKKNNDINHDKWIGIGGKFEPGETALECMKRECLEETGLVWHDPELRGIVTFNFRKHEEDDLFSEQMFLFSGSEISGELKECSEGVLEWIRLDEVNQLPLWEGDFLFLDCLKNNAPFFFLKLDYVGDRLIHHEFSFDPS</sequence>
<dbReference type="AlphaFoldDB" id="A0A1U7NIH9"/>
<evidence type="ECO:0000256" key="3">
    <source>
        <dbReference type="ARBA" id="ARBA00022723"/>
    </source>
</evidence>
<dbReference type="Gene3D" id="3.90.79.10">
    <property type="entry name" value="Nucleoside Triphosphate Pyrophosphohydrolase"/>
    <property type="match status" value="1"/>
</dbReference>
<comment type="similarity">
    <text evidence="2">Belongs to the Nudix hydrolase family.</text>
</comment>
<gene>
    <name evidence="7" type="ORF">BO222_01820</name>
</gene>
<dbReference type="Proteomes" id="UP000186341">
    <property type="component" value="Unassembled WGS sequence"/>
</dbReference>
<comment type="cofactor">
    <cofactor evidence="1">
        <name>Mg(2+)</name>
        <dbReference type="ChEBI" id="CHEBI:18420"/>
    </cofactor>
</comment>
<dbReference type="PANTHER" id="PTHR43758:SF2">
    <property type="entry name" value="OXIDIZED PURINE NUCLEOSIDE TRIPHOSPHATE HYDROLASE"/>
    <property type="match status" value="1"/>
</dbReference>
<dbReference type="InterPro" id="IPR015797">
    <property type="entry name" value="NUDIX_hydrolase-like_dom_sf"/>
</dbReference>
<proteinExistence type="inferred from homology"/>
<evidence type="ECO:0000256" key="5">
    <source>
        <dbReference type="ARBA" id="ARBA00022842"/>
    </source>
</evidence>
<dbReference type="EMBL" id="MPJW01000061">
    <property type="protein sequence ID" value="OLU42324.1"/>
    <property type="molecule type" value="Genomic_DNA"/>
</dbReference>
<reference evidence="7 8" key="1">
    <citation type="submission" date="2016-11" db="EMBL/GenBank/DDBJ databases">
        <title>Description of two novel members of the family Erysipelotrichaceae: Ileibacterium lipovorans gen. nov., sp. nov. and Dubosiella newyorkensis, gen. nov., sp. nov.</title>
        <authorList>
            <person name="Cox L.M."/>
            <person name="Sohn J."/>
            <person name="Tyrrell K.L."/>
            <person name="Citron D.M."/>
            <person name="Lawson P.A."/>
            <person name="Patel N.B."/>
            <person name="Iizumi T."/>
            <person name="Perez-Perez G.I."/>
            <person name="Goldstein E.J."/>
            <person name="Blaser M.J."/>
        </authorList>
    </citation>
    <scope>NUCLEOTIDE SEQUENCE [LARGE SCALE GENOMIC DNA]</scope>
    <source>
        <strain evidence="7 8">NYU-BL-A3</strain>
    </source>
</reference>
<dbReference type="RefSeq" id="WP_075817852.1">
    <property type="nucleotide sequence ID" value="NZ_CAJUTZ010000048.1"/>
</dbReference>
<keyword evidence="4" id="KW-0378">Hydrolase</keyword>
<evidence type="ECO:0000313" key="7">
    <source>
        <dbReference type="EMBL" id="OLU42324.1"/>
    </source>
</evidence>
<dbReference type="PANTHER" id="PTHR43758">
    <property type="entry name" value="7,8-DIHYDRO-8-OXOGUANINE TRIPHOSPHATASE"/>
    <property type="match status" value="1"/>
</dbReference>
<protein>
    <submittedName>
        <fullName evidence="7">DNA mismatch repair protein MutT</fullName>
    </submittedName>
</protein>
<dbReference type="GO" id="GO:0006281">
    <property type="term" value="P:DNA repair"/>
    <property type="evidence" value="ECO:0007669"/>
    <property type="project" value="InterPro"/>
</dbReference>
<evidence type="ECO:0000256" key="2">
    <source>
        <dbReference type="ARBA" id="ARBA00005582"/>
    </source>
</evidence>
<keyword evidence="3" id="KW-0479">Metal-binding</keyword>
<organism evidence="7 8">
    <name type="scientific">Ileibacterium valens</name>
    <dbReference type="NCBI Taxonomy" id="1862668"/>
    <lineage>
        <taxon>Bacteria</taxon>
        <taxon>Bacillati</taxon>
        <taxon>Bacillota</taxon>
        <taxon>Erysipelotrichia</taxon>
        <taxon>Erysipelotrichales</taxon>
        <taxon>Erysipelotrichaceae</taxon>
        <taxon>Ileibacterium</taxon>
    </lineage>
</organism>
<dbReference type="CDD" id="cd18886">
    <property type="entry name" value="NUDIX_MutT_Nudt1"/>
    <property type="match status" value="1"/>
</dbReference>
<keyword evidence="5" id="KW-0460">Magnesium</keyword>
<accession>A0A1U7NIH9</accession>
<dbReference type="OrthoDB" id="9804563at2"/>
<dbReference type="InterPro" id="IPR000086">
    <property type="entry name" value="NUDIX_hydrolase_dom"/>
</dbReference>
<dbReference type="SUPFAM" id="SSF55811">
    <property type="entry name" value="Nudix"/>
    <property type="match status" value="1"/>
</dbReference>
<dbReference type="GO" id="GO:0005737">
    <property type="term" value="C:cytoplasm"/>
    <property type="evidence" value="ECO:0007669"/>
    <property type="project" value="TreeGrafter"/>
</dbReference>